<keyword evidence="11" id="KW-1185">Reference proteome</keyword>
<evidence type="ECO:0000256" key="2">
    <source>
        <dbReference type="ARBA" id="ARBA00004906"/>
    </source>
</evidence>
<keyword evidence="4" id="KW-0479">Metal-binding</keyword>
<evidence type="ECO:0000256" key="4">
    <source>
        <dbReference type="ARBA" id="ARBA00022723"/>
    </source>
</evidence>
<dbReference type="InterPro" id="IPR001841">
    <property type="entry name" value="Znf_RING"/>
</dbReference>
<evidence type="ECO:0000256" key="3">
    <source>
        <dbReference type="ARBA" id="ARBA00012483"/>
    </source>
</evidence>
<reference evidence="10 11" key="1">
    <citation type="journal article" date="2023" name="Hortic Res">
        <title>Pangenome of water caltrop reveals structural variations and asymmetric subgenome divergence after allopolyploidization.</title>
        <authorList>
            <person name="Zhang X."/>
            <person name="Chen Y."/>
            <person name="Wang L."/>
            <person name="Yuan Y."/>
            <person name="Fang M."/>
            <person name="Shi L."/>
            <person name="Lu R."/>
            <person name="Comes H.P."/>
            <person name="Ma Y."/>
            <person name="Chen Y."/>
            <person name="Huang G."/>
            <person name="Zhou Y."/>
            <person name="Zheng Z."/>
            <person name="Qiu Y."/>
        </authorList>
    </citation>
    <scope>NUCLEOTIDE SEQUENCE [LARGE SCALE GENOMIC DNA]</scope>
    <source>
        <tissue evidence="10">Roots</tissue>
    </source>
</reference>
<comment type="pathway">
    <text evidence="2">Protein modification; protein ubiquitination.</text>
</comment>
<gene>
    <name evidence="10" type="ORF">SAY87_018843</name>
</gene>
<dbReference type="AlphaFoldDB" id="A0AAN7K1I4"/>
<proteinExistence type="predicted"/>
<evidence type="ECO:0000313" key="11">
    <source>
        <dbReference type="Proteomes" id="UP001345219"/>
    </source>
</evidence>
<evidence type="ECO:0000256" key="1">
    <source>
        <dbReference type="ARBA" id="ARBA00000900"/>
    </source>
</evidence>
<evidence type="ECO:0000313" key="10">
    <source>
        <dbReference type="EMBL" id="KAK4757542.1"/>
    </source>
</evidence>
<evidence type="ECO:0000256" key="6">
    <source>
        <dbReference type="ARBA" id="ARBA00022786"/>
    </source>
</evidence>
<dbReference type="GO" id="GO:0016567">
    <property type="term" value="P:protein ubiquitination"/>
    <property type="evidence" value="ECO:0007669"/>
    <property type="project" value="TreeGrafter"/>
</dbReference>
<dbReference type="PANTHER" id="PTHR15710:SF243">
    <property type="entry name" value="E3 UBIQUITIN-PROTEIN LIGASE PRAJA-2 ISOFORM X1"/>
    <property type="match status" value="1"/>
</dbReference>
<dbReference type="EC" id="2.3.2.27" evidence="3"/>
<sequence>MSSGNSSATKAALTSLAMGLVYDLWEEELAKQLVWLASQVGNRLIGSGRGGAVVEVNLLTITLIKPEEGSDPRLIAFFKHSESEARSITAMVYEPATLLSIESLVNVFPDRLEADDRCSICTDDFNSTTTTTTSSNGSSQAIVMMPCSHKYHLNCIMEWLKIKHSCPLSRSASDIIH</sequence>
<evidence type="ECO:0000256" key="8">
    <source>
        <dbReference type="PROSITE-ProRule" id="PRU00175"/>
    </source>
</evidence>
<dbReference type="Gene3D" id="3.30.40.10">
    <property type="entry name" value="Zinc/RING finger domain, C3HC4 (zinc finger)"/>
    <property type="match status" value="1"/>
</dbReference>
<keyword evidence="7" id="KW-0862">Zinc</keyword>
<dbReference type="Pfam" id="PF12678">
    <property type="entry name" value="zf-rbx1"/>
    <property type="match status" value="1"/>
</dbReference>
<comment type="caution">
    <text evidence="10">The sequence shown here is derived from an EMBL/GenBank/DDBJ whole genome shotgun (WGS) entry which is preliminary data.</text>
</comment>
<evidence type="ECO:0000259" key="9">
    <source>
        <dbReference type="PROSITE" id="PS50089"/>
    </source>
</evidence>
<feature type="domain" description="RING-type" evidence="9">
    <location>
        <begin position="118"/>
        <end position="170"/>
    </location>
</feature>
<evidence type="ECO:0000256" key="5">
    <source>
        <dbReference type="ARBA" id="ARBA00022771"/>
    </source>
</evidence>
<dbReference type="PROSITE" id="PS50089">
    <property type="entry name" value="ZF_RING_2"/>
    <property type="match status" value="1"/>
</dbReference>
<dbReference type="SUPFAM" id="SSF57850">
    <property type="entry name" value="RING/U-box"/>
    <property type="match status" value="1"/>
</dbReference>
<dbReference type="Proteomes" id="UP001345219">
    <property type="component" value="Chromosome 15"/>
</dbReference>
<dbReference type="GO" id="GO:0061630">
    <property type="term" value="F:ubiquitin protein ligase activity"/>
    <property type="evidence" value="ECO:0007669"/>
    <property type="project" value="UniProtKB-EC"/>
</dbReference>
<dbReference type="GO" id="GO:0005737">
    <property type="term" value="C:cytoplasm"/>
    <property type="evidence" value="ECO:0007669"/>
    <property type="project" value="TreeGrafter"/>
</dbReference>
<name>A0AAN7K1I4_9MYRT</name>
<dbReference type="PANTHER" id="PTHR15710">
    <property type="entry name" value="E3 UBIQUITIN-PROTEIN LIGASE PRAJA"/>
    <property type="match status" value="1"/>
</dbReference>
<dbReference type="InterPro" id="IPR013083">
    <property type="entry name" value="Znf_RING/FYVE/PHD"/>
</dbReference>
<organism evidence="10 11">
    <name type="scientific">Trapa incisa</name>
    <dbReference type="NCBI Taxonomy" id="236973"/>
    <lineage>
        <taxon>Eukaryota</taxon>
        <taxon>Viridiplantae</taxon>
        <taxon>Streptophyta</taxon>
        <taxon>Embryophyta</taxon>
        <taxon>Tracheophyta</taxon>
        <taxon>Spermatophyta</taxon>
        <taxon>Magnoliopsida</taxon>
        <taxon>eudicotyledons</taxon>
        <taxon>Gunneridae</taxon>
        <taxon>Pentapetalae</taxon>
        <taxon>rosids</taxon>
        <taxon>malvids</taxon>
        <taxon>Myrtales</taxon>
        <taxon>Lythraceae</taxon>
        <taxon>Trapa</taxon>
    </lineage>
</organism>
<evidence type="ECO:0000256" key="7">
    <source>
        <dbReference type="ARBA" id="ARBA00022833"/>
    </source>
</evidence>
<dbReference type="SMART" id="SM00184">
    <property type="entry name" value="RING"/>
    <property type="match status" value="1"/>
</dbReference>
<dbReference type="InterPro" id="IPR024766">
    <property type="entry name" value="Znf_RING_H2"/>
</dbReference>
<keyword evidence="6" id="KW-0833">Ubl conjugation pathway</keyword>
<protein>
    <recommendedName>
        <fullName evidence="3">RING-type E3 ubiquitin transferase</fullName>
        <ecNumber evidence="3">2.3.2.27</ecNumber>
    </recommendedName>
</protein>
<dbReference type="GO" id="GO:0008270">
    <property type="term" value="F:zinc ion binding"/>
    <property type="evidence" value="ECO:0007669"/>
    <property type="project" value="UniProtKB-KW"/>
</dbReference>
<dbReference type="EMBL" id="JAXIOK010000012">
    <property type="protein sequence ID" value="KAK4757542.1"/>
    <property type="molecule type" value="Genomic_DNA"/>
</dbReference>
<keyword evidence="5 8" id="KW-0863">Zinc-finger</keyword>
<accession>A0AAN7K1I4</accession>
<comment type="catalytic activity">
    <reaction evidence="1">
        <text>S-ubiquitinyl-[E2 ubiquitin-conjugating enzyme]-L-cysteine + [acceptor protein]-L-lysine = [E2 ubiquitin-conjugating enzyme]-L-cysteine + N(6)-ubiquitinyl-[acceptor protein]-L-lysine.</text>
        <dbReference type="EC" id="2.3.2.27"/>
    </reaction>
</comment>